<comment type="function">
    <text evidence="6">S-adenosyl-L-methionine-dependent protein-lysine N-methyltransferase that monomethylates 60S ribosomal protein L42.</text>
</comment>
<dbReference type="InterPro" id="IPR001214">
    <property type="entry name" value="SET_dom"/>
</dbReference>
<dbReference type="PANTHER" id="PTHR13271">
    <property type="entry name" value="UNCHARACTERIZED PUTATIVE METHYLTRANSFERASE"/>
    <property type="match status" value="1"/>
</dbReference>
<accession>J8Q0R6</accession>
<evidence type="ECO:0000313" key="8">
    <source>
        <dbReference type="EMBL" id="EJS42251.1"/>
    </source>
</evidence>
<keyword evidence="9" id="KW-1185">Reference proteome</keyword>
<proteinExistence type="inferred from homology"/>
<evidence type="ECO:0000256" key="3">
    <source>
        <dbReference type="ARBA" id="ARBA00022679"/>
    </source>
</evidence>
<dbReference type="EMBL" id="ALIE01000155">
    <property type="protein sequence ID" value="EJS42251.1"/>
    <property type="molecule type" value="Genomic_DNA"/>
</dbReference>
<dbReference type="InterPro" id="IPR044430">
    <property type="entry name" value="SETD6_SET"/>
</dbReference>
<evidence type="ECO:0000256" key="4">
    <source>
        <dbReference type="ARBA" id="ARBA00022691"/>
    </source>
</evidence>
<dbReference type="FunFam" id="3.90.1410.10:FF:000007">
    <property type="entry name" value="Ribosomal lysine N-methyltransferase 4"/>
    <property type="match status" value="1"/>
</dbReference>
<dbReference type="PROSITE" id="PS50280">
    <property type="entry name" value="SET"/>
    <property type="match status" value="1"/>
</dbReference>
<organism evidence="8 9">
    <name type="scientific">Saccharomyces arboricola (strain H-6 / AS 2.3317 / CBS 10644)</name>
    <name type="common">Yeast</name>
    <dbReference type="NCBI Taxonomy" id="1160507"/>
    <lineage>
        <taxon>Eukaryota</taxon>
        <taxon>Fungi</taxon>
        <taxon>Dikarya</taxon>
        <taxon>Ascomycota</taxon>
        <taxon>Saccharomycotina</taxon>
        <taxon>Saccharomycetes</taxon>
        <taxon>Saccharomycetales</taxon>
        <taxon>Saccharomycetaceae</taxon>
        <taxon>Saccharomyces</taxon>
    </lineage>
</organism>
<dbReference type="GO" id="GO:0016279">
    <property type="term" value="F:protein-lysine N-methyltransferase activity"/>
    <property type="evidence" value="ECO:0007669"/>
    <property type="project" value="UniProtKB-UniRule"/>
</dbReference>
<dbReference type="GO" id="GO:0032259">
    <property type="term" value="P:methylation"/>
    <property type="evidence" value="ECO:0007669"/>
    <property type="project" value="UniProtKB-KW"/>
</dbReference>
<dbReference type="PIRSF" id="PIRSF011771">
    <property type="entry name" value="RMS1_SET"/>
    <property type="match status" value="1"/>
</dbReference>
<keyword evidence="2 6" id="KW-0489">Methyltransferase</keyword>
<dbReference type="CDD" id="cd19178">
    <property type="entry name" value="SET_SETD6"/>
    <property type="match status" value="1"/>
</dbReference>
<comment type="subcellular location">
    <subcellularLocation>
        <location evidence="1 6">Nucleus</location>
    </subcellularLocation>
</comment>
<dbReference type="InterPro" id="IPR011383">
    <property type="entry name" value="N-lys_methylase_SETD6"/>
</dbReference>
<sequence length="494" mass="56676">MDDFSENTQSFVKWLESVAKVVISPKIKIKDLRSCNQGRALVAIQKVKKDETLFEIPRSSILSVVTSGLARDHPSLKEKFLNEIGSWEGLIICMLYEMEVLKENSQWAPYFKVWNKPTDMNVLIFWDEGELELLQPSLVLERIGKKEAKEMYERTIEFIKLIDGEFAAAAMDFGFDDFTYIASIILSYSFDVEIRDMNTSENKSDDSDEEESKSACYLKSMIPLADTLNADTSKCNANLTYDSGSLKMIAVRDIEIDEQVYNIYGEHPNSEILRRYGYVEWDGSKYDFGEVLLKNAVEALRKTFNADTELLETCMDILRNNATIQEVLEGEEIVLASYDCYSNGELLPQAIVLVQTLTILCQIPDLKEVDEKTLERQVERVLKKCLQLIERGCATQNCSITWKRCIRERLSDYPLEKSDAFEKPSETVSVSKDELRRLMAQRVLRSEIDSLQACEESVDKNYKIIPDEKLLTNILKRKITTSEKSLAKRPCVQK</sequence>
<dbReference type="HOGENOM" id="CLU_017135_0_0_1"/>
<dbReference type="OrthoDB" id="341421at2759"/>
<evidence type="ECO:0000256" key="6">
    <source>
        <dbReference type="PIRNR" id="PIRNR011771"/>
    </source>
</evidence>
<evidence type="ECO:0000259" key="7">
    <source>
        <dbReference type="PROSITE" id="PS50280"/>
    </source>
</evidence>
<dbReference type="InterPro" id="IPR046341">
    <property type="entry name" value="SET_dom_sf"/>
</dbReference>
<dbReference type="InterPro" id="IPR050600">
    <property type="entry name" value="SETD3_SETD6_MTase"/>
</dbReference>
<evidence type="ECO:0000256" key="1">
    <source>
        <dbReference type="ARBA" id="ARBA00004123"/>
    </source>
</evidence>
<dbReference type="PANTHER" id="PTHR13271:SF34">
    <property type="entry name" value="N-LYSINE METHYLTRANSFERASE SETD6"/>
    <property type="match status" value="1"/>
</dbReference>
<keyword evidence="3 6" id="KW-0808">Transferase</keyword>
<keyword evidence="4 6" id="KW-0949">S-adenosyl-L-methionine</keyword>
<name>J8Q0R6_SACAR</name>
<protein>
    <recommendedName>
        <fullName evidence="6">Ribosomal lysine N-methyltransferase 4</fullName>
        <ecNumber evidence="6">2.1.1.-</ecNumber>
    </recommendedName>
</protein>
<dbReference type="Gene3D" id="3.90.1410.10">
    <property type="entry name" value="set domain protein methyltransferase, domain 1"/>
    <property type="match status" value="1"/>
</dbReference>
<keyword evidence="5 6" id="KW-0539">Nucleus</keyword>
<dbReference type="SUPFAM" id="SSF82199">
    <property type="entry name" value="SET domain"/>
    <property type="match status" value="1"/>
</dbReference>
<feature type="domain" description="SET" evidence="7">
    <location>
        <begin position="25"/>
        <end position="265"/>
    </location>
</feature>
<reference evidence="8 9" key="1">
    <citation type="journal article" date="2013" name="BMC Genomics">
        <title>High quality de novo sequencing and assembly of the Saccharomyces arboricolus genome.</title>
        <authorList>
            <person name="Liti G."/>
            <person name="Nguyen Ba A.N."/>
            <person name="Blythe M."/>
            <person name="Mueller C.A."/>
            <person name="Bergstroem A."/>
            <person name="Cubillos F.A."/>
            <person name="Dafhnis-Calas F."/>
            <person name="Khoshraftar S."/>
            <person name="Malla S."/>
            <person name="Mehta N."/>
            <person name="Siow C.C."/>
            <person name="Warringer J."/>
            <person name="Moses A.M."/>
            <person name="Louis E.J."/>
            <person name="Nieduszynski C.A."/>
        </authorList>
    </citation>
    <scope>NUCLEOTIDE SEQUENCE [LARGE SCALE GENOMIC DNA]</scope>
    <source>
        <strain evidence="9">H-6 / AS 2.3317 / CBS 10644</strain>
    </source>
</reference>
<dbReference type="AlphaFoldDB" id="J8Q0R6"/>
<comment type="caution">
    <text evidence="8">The sequence shown here is derived from an EMBL/GenBank/DDBJ whole genome shotgun (WGS) entry which is preliminary data.</text>
</comment>
<dbReference type="Pfam" id="PF00856">
    <property type="entry name" value="SET"/>
    <property type="match status" value="1"/>
</dbReference>
<evidence type="ECO:0000256" key="5">
    <source>
        <dbReference type="ARBA" id="ARBA00023242"/>
    </source>
</evidence>
<dbReference type="Proteomes" id="UP000006968">
    <property type="component" value="Chromosome XIII"/>
</dbReference>
<comment type="similarity">
    <text evidence="6">Belongs to the class V-like SAM-binding methyltransferase superfamily. Histone-lysine methyltransferase family. SETD6 subfamily.</text>
</comment>
<gene>
    <name evidence="8" type="ORF">SU7_2641</name>
</gene>
<dbReference type="GO" id="GO:0005634">
    <property type="term" value="C:nucleus"/>
    <property type="evidence" value="ECO:0007669"/>
    <property type="project" value="UniProtKB-SubCell"/>
</dbReference>
<dbReference type="EC" id="2.1.1.-" evidence="6"/>
<evidence type="ECO:0000313" key="9">
    <source>
        <dbReference type="Proteomes" id="UP000006968"/>
    </source>
</evidence>
<evidence type="ECO:0000256" key="2">
    <source>
        <dbReference type="ARBA" id="ARBA00022603"/>
    </source>
</evidence>